<evidence type="ECO:0000313" key="3">
    <source>
        <dbReference type="Proteomes" id="UP001054854"/>
    </source>
</evidence>
<keyword evidence="3" id="KW-1185">Reference proteome</keyword>
<reference evidence="2" key="1">
    <citation type="submission" date="2024-05" db="EMBL/GenBank/DDBJ databases">
        <title>Whole genome shotgun sequence of Streptomyces hygroscopicus NBRC 113678.</title>
        <authorList>
            <person name="Komaki H."/>
            <person name="Tamura T."/>
        </authorList>
    </citation>
    <scope>NUCLEOTIDE SEQUENCE</scope>
    <source>
        <strain evidence="2">N11-34</strain>
    </source>
</reference>
<sequence>MTAGYPDPPGYHSGPTHVTSRRAARPPERPAGRSVPGQSVPDQSVPGQSVPGQSAVTPSAARIASR</sequence>
<feature type="compositionally biased region" description="Polar residues" evidence="1">
    <location>
        <begin position="36"/>
        <end position="57"/>
    </location>
</feature>
<dbReference type="Proteomes" id="UP001054854">
    <property type="component" value="Unassembled WGS sequence"/>
</dbReference>
<evidence type="ECO:0000313" key="2">
    <source>
        <dbReference type="EMBL" id="GHJ27708.1"/>
    </source>
</evidence>
<comment type="caution">
    <text evidence="2">The sequence shown here is derived from an EMBL/GenBank/DDBJ whole genome shotgun (WGS) entry which is preliminary data.</text>
</comment>
<feature type="region of interest" description="Disordered" evidence="1">
    <location>
        <begin position="1"/>
        <end position="66"/>
    </location>
</feature>
<organism evidence="2 3">
    <name type="scientific">Streptomyces hygroscopicus</name>
    <dbReference type="NCBI Taxonomy" id="1912"/>
    <lineage>
        <taxon>Bacteria</taxon>
        <taxon>Bacillati</taxon>
        <taxon>Actinomycetota</taxon>
        <taxon>Actinomycetes</taxon>
        <taxon>Kitasatosporales</taxon>
        <taxon>Streptomycetaceae</taxon>
        <taxon>Streptomyces</taxon>
        <taxon>Streptomyces violaceusniger group</taxon>
    </lineage>
</organism>
<evidence type="ECO:0000256" key="1">
    <source>
        <dbReference type="SAM" id="MobiDB-lite"/>
    </source>
</evidence>
<accession>A0ABQ3TWJ0</accession>
<proteinExistence type="predicted"/>
<protein>
    <submittedName>
        <fullName evidence="2">Uncharacterized protein</fullName>
    </submittedName>
</protein>
<name>A0ABQ3TWJ0_STRHY</name>
<gene>
    <name evidence="2" type="ORF">TPA0910_21410</name>
</gene>
<dbReference type="EMBL" id="BNEK01000003">
    <property type="protein sequence ID" value="GHJ27708.1"/>
    <property type="molecule type" value="Genomic_DNA"/>
</dbReference>